<dbReference type="InterPro" id="IPR015943">
    <property type="entry name" value="WD40/YVTN_repeat-like_dom_sf"/>
</dbReference>
<dbReference type="Gene3D" id="2.130.10.10">
    <property type="entry name" value="YVTN repeat-like/Quinoprotein amine dehydrogenase"/>
    <property type="match status" value="1"/>
</dbReference>
<dbReference type="Proteomes" id="UP001558652">
    <property type="component" value="Unassembled WGS sequence"/>
</dbReference>
<comment type="caution">
    <text evidence="2">The sequence shown here is derived from an EMBL/GenBank/DDBJ whole genome shotgun (WGS) entry which is preliminary data.</text>
</comment>
<dbReference type="AlphaFoldDB" id="A0ABD0YSI3"/>
<dbReference type="InterPro" id="IPR036322">
    <property type="entry name" value="WD40_repeat_dom_sf"/>
</dbReference>
<evidence type="ECO:0000256" key="1">
    <source>
        <dbReference type="SAM" id="MobiDB-lite"/>
    </source>
</evidence>
<proteinExistence type="predicted"/>
<evidence type="ECO:0000313" key="3">
    <source>
        <dbReference type="Proteomes" id="UP001558652"/>
    </source>
</evidence>
<organism evidence="2 3">
    <name type="scientific">Ranatra chinensis</name>
    <dbReference type="NCBI Taxonomy" id="642074"/>
    <lineage>
        <taxon>Eukaryota</taxon>
        <taxon>Metazoa</taxon>
        <taxon>Ecdysozoa</taxon>
        <taxon>Arthropoda</taxon>
        <taxon>Hexapoda</taxon>
        <taxon>Insecta</taxon>
        <taxon>Pterygota</taxon>
        <taxon>Neoptera</taxon>
        <taxon>Paraneoptera</taxon>
        <taxon>Hemiptera</taxon>
        <taxon>Heteroptera</taxon>
        <taxon>Panheteroptera</taxon>
        <taxon>Nepomorpha</taxon>
        <taxon>Nepidae</taxon>
        <taxon>Ranatrinae</taxon>
        <taxon>Ranatra</taxon>
    </lineage>
</organism>
<dbReference type="InterPro" id="IPR001680">
    <property type="entry name" value="WD40_rpt"/>
</dbReference>
<protein>
    <submittedName>
        <fullName evidence="2">Uncharacterized protein</fullName>
    </submittedName>
</protein>
<name>A0ABD0YSI3_9HEMI</name>
<feature type="region of interest" description="Disordered" evidence="1">
    <location>
        <begin position="370"/>
        <end position="425"/>
    </location>
</feature>
<keyword evidence="3" id="KW-1185">Reference proteome</keyword>
<accession>A0ABD0YSI3</accession>
<dbReference type="SMART" id="SM00320">
    <property type="entry name" value="WD40"/>
    <property type="match status" value="2"/>
</dbReference>
<gene>
    <name evidence="2" type="ORF">AAG570_009010</name>
</gene>
<evidence type="ECO:0000313" key="2">
    <source>
        <dbReference type="EMBL" id="KAL1138948.1"/>
    </source>
</evidence>
<sequence>MSPQQCQNDYLHLWCECKSESRILKHGSPLISADFASTVPPDLLVVTCSQSTIKVWEVNFGKRLRCIRSHLTSDNATCCAFSHDNNYVLVGYSKSAEVYSVDNGHIVKSIDFTHPIIDIQLYRDGNFLILTEMSLNLWGVSTDDDPVVGYSLIKGKKYACFSASSNFFCVVPAAPASIEVYSFRDSQKIDIRSNSRQVQDADLSSEMSAPAMEVNTVSGLAMTAIWRLNMPEFSRDPERLKDFLEAASAAGAHLRTVQPLIPPEAVTDAAKVTCLLSERYGGAWRPPARSAVKLLRMRCSQGETPSAFMHCVDQVLRLVKARMAAVDTAVAEISKFALKTLEAAHFGVLPAQVDKEEDDYLASSWTRMRRRGEGGRTGGTNGAPHSRLHNKDEGSSPRGTNHPGSNFVENAGRGSAFGSAEGLTT</sequence>
<reference evidence="2 3" key="1">
    <citation type="submission" date="2024-07" db="EMBL/GenBank/DDBJ databases">
        <title>Chromosome-level genome assembly of the water stick insect Ranatra chinensis (Heteroptera: Nepidae).</title>
        <authorList>
            <person name="Liu X."/>
        </authorList>
    </citation>
    <scope>NUCLEOTIDE SEQUENCE [LARGE SCALE GENOMIC DNA]</scope>
    <source>
        <strain evidence="2">Cailab_2021Rc</strain>
        <tissue evidence="2">Muscle</tissue>
    </source>
</reference>
<dbReference type="SUPFAM" id="SSF50978">
    <property type="entry name" value="WD40 repeat-like"/>
    <property type="match status" value="1"/>
</dbReference>
<dbReference type="EMBL" id="JBFDAA010000003">
    <property type="protein sequence ID" value="KAL1138948.1"/>
    <property type="molecule type" value="Genomic_DNA"/>
</dbReference>
<feature type="compositionally biased region" description="Polar residues" evidence="1">
    <location>
        <begin position="397"/>
        <end position="408"/>
    </location>
</feature>